<proteinExistence type="predicted"/>
<protein>
    <recommendedName>
        <fullName evidence="1">2EXR domain-containing protein</fullName>
    </recommendedName>
</protein>
<comment type="caution">
    <text evidence="2">The sequence shown here is derived from an EMBL/GenBank/DDBJ whole genome shotgun (WGS) entry which is preliminary data.</text>
</comment>
<dbReference type="Proteomes" id="UP001303473">
    <property type="component" value="Unassembled WGS sequence"/>
</dbReference>
<dbReference type="AlphaFoldDB" id="A0AAN6MVU0"/>
<gene>
    <name evidence="2" type="ORF">QBC46DRAFT_401269</name>
</gene>
<dbReference type="InterPro" id="IPR045518">
    <property type="entry name" value="2EXR"/>
</dbReference>
<reference evidence="3" key="1">
    <citation type="journal article" date="2023" name="Mol. Phylogenet. Evol.">
        <title>Genome-scale phylogeny and comparative genomics of the fungal order Sordariales.</title>
        <authorList>
            <person name="Hensen N."/>
            <person name="Bonometti L."/>
            <person name="Westerberg I."/>
            <person name="Brannstrom I.O."/>
            <person name="Guillou S."/>
            <person name="Cros-Aarteil S."/>
            <person name="Calhoun S."/>
            <person name="Haridas S."/>
            <person name="Kuo A."/>
            <person name="Mondo S."/>
            <person name="Pangilinan J."/>
            <person name="Riley R."/>
            <person name="LaButti K."/>
            <person name="Andreopoulos B."/>
            <person name="Lipzen A."/>
            <person name="Chen C."/>
            <person name="Yan M."/>
            <person name="Daum C."/>
            <person name="Ng V."/>
            <person name="Clum A."/>
            <person name="Steindorff A."/>
            <person name="Ohm R.A."/>
            <person name="Martin F."/>
            <person name="Silar P."/>
            <person name="Natvig D.O."/>
            <person name="Lalanne C."/>
            <person name="Gautier V."/>
            <person name="Ament-Velasquez S.L."/>
            <person name="Kruys A."/>
            <person name="Hutchinson M.I."/>
            <person name="Powell A.J."/>
            <person name="Barry K."/>
            <person name="Miller A.N."/>
            <person name="Grigoriev I.V."/>
            <person name="Debuchy R."/>
            <person name="Gladieux P."/>
            <person name="Hiltunen Thoren M."/>
            <person name="Johannesson H."/>
        </authorList>
    </citation>
    <scope>NUCLEOTIDE SEQUENCE [LARGE SCALE GENOMIC DNA]</scope>
    <source>
        <strain evidence="3">CBS 340.73</strain>
    </source>
</reference>
<accession>A0AAN6MVU0</accession>
<dbReference type="PANTHER" id="PTHR35910:SF1">
    <property type="entry name" value="2EXR DOMAIN-CONTAINING PROTEIN"/>
    <property type="match status" value="1"/>
</dbReference>
<name>A0AAN6MVU0_9PEZI</name>
<keyword evidence="3" id="KW-1185">Reference proteome</keyword>
<evidence type="ECO:0000313" key="2">
    <source>
        <dbReference type="EMBL" id="KAK3933791.1"/>
    </source>
</evidence>
<dbReference type="Pfam" id="PF20150">
    <property type="entry name" value="2EXR"/>
    <property type="match status" value="1"/>
</dbReference>
<sequence length="288" mass="32711">MATFHLFPQLPTELRLAIWHLCLPHRVVELDYQREDLLFGAKRPCAKNAALTDANTRIPALSRVNREARGVALESWQPHPEPLSDSPELADWASGIIPVPRVDSHRTQFVHLNWAPAQDIDADWPADGDPLRYAMWVADQMPGSEISLDASLLEDVQYNSIHSEKHPWTREELQDLMRRRKSFTVVVQEPIFIHGDFHRVAQTGLWGLLGDAPVQIVHADEEARLNSFVELGREEGMKLSSDPFKNPLKDRLQELSDTVMAVFGSDENAPRLVPAFMFRYCPHNCASN</sequence>
<organism evidence="2 3">
    <name type="scientific">Diplogelasinospora grovesii</name>
    <dbReference type="NCBI Taxonomy" id="303347"/>
    <lineage>
        <taxon>Eukaryota</taxon>
        <taxon>Fungi</taxon>
        <taxon>Dikarya</taxon>
        <taxon>Ascomycota</taxon>
        <taxon>Pezizomycotina</taxon>
        <taxon>Sordariomycetes</taxon>
        <taxon>Sordariomycetidae</taxon>
        <taxon>Sordariales</taxon>
        <taxon>Diplogelasinosporaceae</taxon>
        <taxon>Diplogelasinospora</taxon>
    </lineage>
</organism>
<evidence type="ECO:0000259" key="1">
    <source>
        <dbReference type="Pfam" id="PF20150"/>
    </source>
</evidence>
<dbReference type="PANTHER" id="PTHR35910">
    <property type="entry name" value="2EXR DOMAIN-CONTAINING PROTEIN"/>
    <property type="match status" value="1"/>
</dbReference>
<evidence type="ECO:0000313" key="3">
    <source>
        <dbReference type="Proteomes" id="UP001303473"/>
    </source>
</evidence>
<dbReference type="EMBL" id="MU854072">
    <property type="protein sequence ID" value="KAK3933791.1"/>
    <property type="molecule type" value="Genomic_DNA"/>
</dbReference>
<feature type="domain" description="2EXR" evidence="1">
    <location>
        <begin position="4"/>
        <end position="75"/>
    </location>
</feature>